<dbReference type="InterPro" id="IPR027417">
    <property type="entry name" value="P-loop_NTPase"/>
</dbReference>
<organism evidence="6 7">
    <name type="scientific">Reticulomyxa filosa</name>
    <dbReference type="NCBI Taxonomy" id="46433"/>
    <lineage>
        <taxon>Eukaryota</taxon>
        <taxon>Sar</taxon>
        <taxon>Rhizaria</taxon>
        <taxon>Retaria</taxon>
        <taxon>Foraminifera</taxon>
        <taxon>Monothalamids</taxon>
        <taxon>Reticulomyxidae</taxon>
        <taxon>Reticulomyxa</taxon>
    </lineage>
</organism>
<feature type="transmembrane region" description="Helical" evidence="4">
    <location>
        <begin position="567"/>
        <end position="587"/>
    </location>
</feature>
<dbReference type="GO" id="GO:0005634">
    <property type="term" value="C:nucleus"/>
    <property type="evidence" value="ECO:0007669"/>
    <property type="project" value="TreeGrafter"/>
</dbReference>
<dbReference type="GO" id="GO:0061630">
    <property type="term" value="F:ubiquitin protein ligase activity"/>
    <property type="evidence" value="ECO:0007669"/>
    <property type="project" value="TreeGrafter"/>
</dbReference>
<dbReference type="CDD" id="cd18793">
    <property type="entry name" value="SF2_C_SNF"/>
    <property type="match status" value="1"/>
</dbReference>
<dbReference type="InterPro" id="IPR013083">
    <property type="entry name" value="Znf_RING/FYVE/PHD"/>
</dbReference>
<dbReference type="SUPFAM" id="SSF57850">
    <property type="entry name" value="RING/U-box"/>
    <property type="match status" value="1"/>
</dbReference>
<comment type="caution">
    <text evidence="6">The sequence shown here is derived from an EMBL/GenBank/DDBJ whole genome shotgun (WGS) entry which is preliminary data.</text>
</comment>
<evidence type="ECO:0000256" key="1">
    <source>
        <dbReference type="ARBA" id="ARBA00022801"/>
    </source>
</evidence>
<dbReference type="Pfam" id="PF00271">
    <property type="entry name" value="Helicase_C"/>
    <property type="match status" value="1"/>
</dbReference>
<name>X6NK76_RETFI</name>
<dbReference type="SMART" id="SM00490">
    <property type="entry name" value="HELICc"/>
    <property type="match status" value="1"/>
</dbReference>
<feature type="region of interest" description="Disordered" evidence="3">
    <location>
        <begin position="716"/>
        <end position="752"/>
    </location>
</feature>
<keyword evidence="2" id="KW-0175">Coiled coil</keyword>
<dbReference type="InterPro" id="IPR049730">
    <property type="entry name" value="SNF2/RAD54-like_C"/>
</dbReference>
<dbReference type="PANTHER" id="PTHR45865">
    <property type="entry name" value="E3 UBIQUITIN-PROTEIN LIGASE SHPRH FAMILY MEMBER"/>
    <property type="match status" value="1"/>
</dbReference>
<dbReference type="GO" id="GO:0006974">
    <property type="term" value="P:DNA damage response"/>
    <property type="evidence" value="ECO:0007669"/>
    <property type="project" value="TreeGrafter"/>
</dbReference>
<gene>
    <name evidence="6" type="ORF">RFI_11368</name>
</gene>
<feature type="compositionally biased region" description="Basic and acidic residues" evidence="3">
    <location>
        <begin position="738"/>
        <end position="752"/>
    </location>
</feature>
<dbReference type="PANTHER" id="PTHR45865:SF1">
    <property type="entry name" value="E3 UBIQUITIN-PROTEIN LIGASE SHPRH"/>
    <property type="match status" value="1"/>
</dbReference>
<proteinExistence type="predicted"/>
<dbReference type="OrthoDB" id="423559at2759"/>
<keyword evidence="4" id="KW-0472">Membrane</keyword>
<dbReference type="GO" id="GO:0000209">
    <property type="term" value="P:protein polyubiquitination"/>
    <property type="evidence" value="ECO:0007669"/>
    <property type="project" value="TreeGrafter"/>
</dbReference>
<dbReference type="PROSITE" id="PS51194">
    <property type="entry name" value="HELICASE_CTER"/>
    <property type="match status" value="1"/>
</dbReference>
<evidence type="ECO:0000256" key="3">
    <source>
        <dbReference type="SAM" id="MobiDB-lite"/>
    </source>
</evidence>
<reference evidence="6 7" key="1">
    <citation type="journal article" date="2013" name="Curr. Biol.">
        <title>The Genome of the Foraminiferan Reticulomyxa filosa.</title>
        <authorList>
            <person name="Glockner G."/>
            <person name="Hulsmann N."/>
            <person name="Schleicher M."/>
            <person name="Noegel A.A."/>
            <person name="Eichinger L."/>
            <person name="Gallinger C."/>
            <person name="Pawlowski J."/>
            <person name="Sierra R."/>
            <person name="Euteneuer U."/>
            <person name="Pillet L."/>
            <person name="Moustafa A."/>
            <person name="Platzer M."/>
            <person name="Groth M."/>
            <person name="Szafranski K."/>
            <person name="Schliwa M."/>
        </authorList>
    </citation>
    <scope>NUCLEOTIDE SEQUENCE [LARGE SCALE GENOMIC DNA]</scope>
</reference>
<dbReference type="AlphaFoldDB" id="X6NK76"/>
<keyword evidence="1" id="KW-0378">Hydrolase</keyword>
<sequence length="976" mass="114917">MFRIEKQLFDNPINAEEDQARAEYAFYQKAMTILEEVYKVEQSGIEKIDEETIVSTIEVRPSNQPETPKKEGMHICVKEFGQWQLAIIENVCSVTNESSGAVMLHVTVQWTHLSSKWQSNPIFTIGWYLATSEFVSIDADLCQQKMMEHEKRMQCKQEQIQEQNISSIIEMKEKPESETRETNQLNPLATTVIQTSLNCHDEDKDDFESTQNLTRAEQLKQESGLQELLMDTDIDIHKSITTESSQYLQWKKAELCTTHHLKEVYTRILLNKERFYLVKLFVYLFFYFFRKLAKMDAEEKGNYDELLEVTTSRLGQINNVIRDFENQLREWLDDKTMKIDNDVTRIVTEFLNLESPRPVQWYSKFKSNVTKVRKHLIKMRTETNVKRQYCSYLVMSRQWCVATHWFIRDNFCHYCKVKRSSNPYDQKTCPKLGELLQNINHELISNFSKLSAKFPTIVKWFFFLRIIFPLLPLILFFILCLNFHFGKFCLTERRKFVLCLKDISEKKKKKNRLHSYEAQAKEVRELWNHTTDSITLLKVIDSVHKYERRRKRLHDDCEIHQKQLDQVISYSTKALFFLSVLFIYLFFLDRSFVSDFDLVARTMHEIETELTRRYSRWKDQAQTQAKHRQYLRKKLDLLTRKEKVNKQQCPICLTMITDPVLTQCCHLYCSVAYNFIIVLIIVYKIHFQAYDTSTEVTVHDSLESIFGRVMGFVGSKQNGDSSKKHKTYDQNPTLSHDQLLESRSNHSGENDVKMEETNYGNVHTENEKKIPNDNSDDFAVDVMKDRAMIDRIQIEGDGSYGTKIESLIKHLKYLKFKDNSTKSLVFSNFTGMLDLIACVLQSNGIHALSLTGDRFQRAKTIEQFQTDDKVDVMLLSLHHDASGLTLVQATHVFILEPSFNEAVELQAIGRIYRVGVFFMKNTIEERILRQRYMKMLFSRNDAKKQKVMIILVKNLTKKLKKRRSAMEKYLPCLETN</sequence>
<feature type="domain" description="Helicase C-terminal" evidence="5">
    <location>
        <begin position="806"/>
        <end position="956"/>
    </location>
</feature>
<evidence type="ECO:0000259" key="5">
    <source>
        <dbReference type="PROSITE" id="PS51194"/>
    </source>
</evidence>
<dbReference type="Gene3D" id="3.30.40.10">
    <property type="entry name" value="Zinc/RING finger domain, C3HC4 (zinc finger)"/>
    <property type="match status" value="1"/>
</dbReference>
<feature type="coiled-coil region" evidence="2">
    <location>
        <begin position="139"/>
        <end position="166"/>
    </location>
</feature>
<dbReference type="InterPro" id="IPR001650">
    <property type="entry name" value="Helicase_C-like"/>
</dbReference>
<keyword evidence="4" id="KW-0812">Transmembrane</keyword>
<accession>X6NK76</accession>
<keyword evidence="4" id="KW-1133">Transmembrane helix</keyword>
<evidence type="ECO:0000313" key="6">
    <source>
        <dbReference type="EMBL" id="ETO25767.1"/>
    </source>
</evidence>
<dbReference type="SUPFAM" id="SSF52540">
    <property type="entry name" value="P-loop containing nucleoside triphosphate hydrolases"/>
    <property type="match status" value="1"/>
</dbReference>
<protein>
    <recommendedName>
        <fullName evidence="5">Helicase C-terminal domain-containing protein</fullName>
    </recommendedName>
</protein>
<keyword evidence="7" id="KW-1185">Reference proteome</keyword>
<evidence type="ECO:0000256" key="2">
    <source>
        <dbReference type="SAM" id="Coils"/>
    </source>
</evidence>
<dbReference type="EMBL" id="ASPP01008300">
    <property type="protein sequence ID" value="ETO25767.1"/>
    <property type="molecule type" value="Genomic_DNA"/>
</dbReference>
<dbReference type="InterPro" id="IPR052583">
    <property type="entry name" value="ATP-helicase/E3_Ub-Ligase"/>
</dbReference>
<evidence type="ECO:0000256" key="4">
    <source>
        <dbReference type="SAM" id="Phobius"/>
    </source>
</evidence>
<dbReference type="GO" id="GO:0016787">
    <property type="term" value="F:hydrolase activity"/>
    <property type="evidence" value="ECO:0007669"/>
    <property type="project" value="UniProtKB-KW"/>
</dbReference>
<dbReference type="Gene3D" id="3.40.50.300">
    <property type="entry name" value="P-loop containing nucleotide triphosphate hydrolases"/>
    <property type="match status" value="1"/>
</dbReference>
<feature type="coiled-coil region" evidence="2">
    <location>
        <begin position="506"/>
        <end position="563"/>
    </location>
</feature>
<evidence type="ECO:0000313" key="7">
    <source>
        <dbReference type="Proteomes" id="UP000023152"/>
    </source>
</evidence>
<feature type="transmembrane region" description="Helical" evidence="4">
    <location>
        <begin position="460"/>
        <end position="485"/>
    </location>
</feature>
<dbReference type="Proteomes" id="UP000023152">
    <property type="component" value="Unassembled WGS sequence"/>
</dbReference>